<dbReference type="PANTHER" id="PTHR32089">
    <property type="entry name" value="METHYL-ACCEPTING CHEMOTAXIS PROTEIN MCPB"/>
    <property type="match status" value="1"/>
</dbReference>
<dbReference type="GO" id="GO:0007165">
    <property type="term" value="P:signal transduction"/>
    <property type="evidence" value="ECO:0007669"/>
    <property type="project" value="UniProtKB-KW"/>
</dbReference>
<evidence type="ECO:0000256" key="3">
    <source>
        <dbReference type="PROSITE-ProRule" id="PRU00284"/>
    </source>
</evidence>
<evidence type="ECO:0000313" key="6">
    <source>
        <dbReference type="Proteomes" id="UP000295504"/>
    </source>
</evidence>
<proteinExistence type="inferred from homology"/>
<accession>A0A4R2TT37</accession>
<dbReference type="InterPro" id="IPR004090">
    <property type="entry name" value="Chemotax_Me-accpt_rcpt"/>
</dbReference>
<evidence type="ECO:0000256" key="2">
    <source>
        <dbReference type="ARBA" id="ARBA00029447"/>
    </source>
</evidence>
<gene>
    <name evidence="5" type="ORF">EDD79_100256</name>
</gene>
<dbReference type="GO" id="GO:0004888">
    <property type="term" value="F:transmembrane signaling receptor activity"/>
    <property type="evidence" value="ECO:0007669"/>
    <property type="project" value="InterPro"/>
</dbReference>
<dbReference type="PRINTS" id="PR00260">
    <property type="entry name" value="CHEMTRNSDUCR"/>
</dbReference>
<dbReference type="PANTHER" id="PTHR32089:SF112">
    <property type="entry name" value="LYSOZYME-LIKE PROTEIN-RELATED"/>
    <property type="match status" value="1"/>
</dbReference>
<dbReference type="GO" id="GO:0016020">
    <property type="term" value="C:membrane"/>
    <property type="evidence" value="ECO:0007669"/>
    <property type="project" value="InterPro"/>
</dbReference>
<dbReference type="SUPFAM" id="SSF58104">
    <property type="entry name" value="Methyl-accepting chemotaxis protein (MCP) signaling domain"/>
    <property type="match status" value="1"/>
</dbReference>
<sequence>MSQSDTILRYIKEISDETNLLGLNAAIEAAKAGDQGKGFSVVAERIRKLSKETTSVVVNIKNILDSISSSVSIMHSSLETRQIQQYTGYKLRANIKCPIGTLCNNSVVGKFIQNL</sequence>
<name>A0A4R2TT37_9FIRM</name>
<evidence type="ECO:0000256" key="1">
    <source>
        <dbReference type="ARBA" id="ARBA00023224"/>
    </source>
</evidence>
<comment type="caution">
    <text evidence="5">The sequence shown here is derived from an EMBL/GenBank/DDBJ whole genome shotgun (WGS) entry which is preliminary data.</text>
</comment>
<evidence type="ECO:0000313" key="5">
    <source>
        <dbReference type="EMBL" id="TCQ07060.1"/>
    </source>
</evidence>
<keyword evidence="1 3" id="KW-0807">Transducer</keyword>
<dbReference type="EMBL" id="SLYC01000002">
    <property type="protein sequence ID" value="TCQ07060.1"/>
    <property type="molecule type" value="Genomic_DNA"/>
</dbReference>
<feature type="domain" description="Methyl-accepting transducer" evidence="4">
    <location>
        <begin position="1"/>
        <end position="72"/>
    </location>
</feature>
<dbReference type="GO" id="GO:0006935">
    <property type="term" value="P:chemotaxis"/>
    <property type="evidence" value="ECO:0007669"/>
    <property type="project" value="InterPro"/>
</dbReference>
<reference evidence="5 6" key="1">
    <citation type="submission" date="2019-03" db="EMBL/GenBank/DDBJ databases">
        <title>Genomic Encyclopedia of Type Strains, Phase IV (KMG-IV): sequencing the most valuable type-strain genomes for metagenomic binning, comparative biology and taxonomic classification.</title>
        <authorList>
            <person name="Goeker M."/>
        </authorList>
    </citation>
    <scope>NUCLEOTIDE SEQUENCE [LARGE SCALE GENOMIC DNA]</scope>
    <source>
        <strain evidence="5 6">DSM 100013</strain>
    </source>
</reference>
<dbReference type="RefSeq" id="WP_132847407.1">
    <property type="nucleotide sequence ID" value="NZ_CP058648.1"/>
</dbReference>
<protein>
    <submittedName>
        <fullName evidence="5">Methyl-accepting chemotaxis protein (MCP) signaling protein</fullName>
    </submittedName>
</protein>
<keyword evidence="6" id="KW-1185">Reference proteome</keyword>
<dbReference type="Proteomes" id="UP000295504">
    <property type="component" value="Unassembled WGS sequence"/>
</dbReference>
<dbReference type="Gene3D" id="1.10.287.950">
    <property type="entry name" value="Methyl-accepting chemotaxis protein"/>
    <property type="match status" value="1"/>
</dbReference>
<dbReference type="OrthoDB" id="9816519at2"/>
<comment type="similarity">
    <text evidence="2">Belongs to the methyl-accepting chemotaxis (MCP) protein family.</text>
</comment>
<dbReference type="Pfam" id="PF00015">
    <property type="entry name" value="MCPsignal"/>
    <property type="match status" value="1"/>
</dbReference>
<dbReference type="InterPro" id="IPR004089">
    <property type="entry name" value="MCPsignal_dom"/>
</dbReference>
<evidence type="ECO:0000259" key="4">
    <source>
        <dbReference type="PROSITE" id="PS50111"/>
    </source>
</evidence>
<organism evidence="5 6">
    <name type="scientific">Serpentinicella alkaliphila</name>
    <dbReference type="NCBI Taxonomy" id="1734049"/>
    <lineage>
        <taxon>Bacteria</taxon>
        <taxon>Bacillati</taxon>
        <taxon>Bacillota</taxon>
        <taxon>Clostridia</taxon>
        <taxon>Peptostreptococcales</taxon>
        <taxon>Natronincolaceae</taxon>
        <taxon>Serpentinicella</taxon>
    </lineage>
</organism>
<dbReference type="PROSITE" id="PS50111">
    <property type="entry name" value="CHEMOTAXIS_TRANSDUC_2"/>
    <property type="match status" value="1"/>
</dbReference>
<dbReference type="AlphaFoldDB" id="A0A4R2TT37"/>